<reference evidence="1 2" key="1">
    <citation type="submission" date="2019-12" db="EMBL/GenBank/DDBJ databases">
        <authorList>
            <person name="Floudas D."/>
            <person name="Bentzer J."/>
            <person name="Ahren D."/>
            <person name="Johansson T."/>
            <person name="Persson P."/>
            <person name="Tunlid A."/>
        </authorList>
    </citation>
    <scope>NUCLEOTIDE SEQUENCE [LARGE SCALE GENOMIC DNA]</scope>
    <source>
        <strain evidence="1 2">CBS 102.39</strain>
    </source>
</reference>
<keyword evidence="2" id="KW-1185">Reference proteome</keyword>
<dbReference type="PANTHER" id="PTHR43162">
    <property type="match status" value="1"/>
</dbReference>
<dbReference type="Gene3D" id="3.40.50.720">
    <property type="entry name" value="NAD(P)-binding Rossmann-like Domain"/>
    <property type="match status" value="1"/>
</dbReference>
<evidence type="ECO:0000313" key="1">
    <source>
        <dbReference type="EMBL" id="KAF4619792.1"/>
    </source>
</evidence>
<name>A0A8H4R0T6_9AGAR</name>
<organism evidence="1 2">
    <name type="scientific">Agrocybe pediades</name>
    <dbReference type="NCBI Taxonomy" id="84607"/>
    <lineage>
        <taxon>Eukaryota</taxon>
        <taxon>Fungi</taxon>
        <taxon>Dikarya</taxon>
        <taxon>Basidiomycota</taxon>
        <taxon>Agaricomycotina</taxon>
        <taxon>Agaricomycetes</taxon>
        <taxon>Agaricomycetidae</taxon>
        <taxon>Agaricales</taxon>
        <taxon>Agaricineae</taxon>
        <taxon>Strophariaceae</taxon>
        <taxon>Agrocybe</taxon>
    </lineage>
</organism>
<dbReference type="Gene3D" id="3.90.25.10">
    <property type="entry name" value="UDP-galactose 4-epimerase, domain 1"/>
    <property type="match status" value="1"/>
</dbReference>
<dbReference type="SUPFAM" id="SSF51735">
    <property type="entry name" value="NAD(P)-binding Rossmann-fold domains"/>
    <property type="match status" value="1"/>
</dbReference>
<dbReference type="InterPro" id="IPR051604">
    <property type="entry name" value="Ergot_Alk_Oxidoreductase"/>
</dbReference>
<dbReference type="AlphaFoldDB" id="A0A8H4R0T6"/>
<sequence length="281" mass="30991">MTILVLGGTGRTGGALTKLLHEAGLPFLVASRSGKAPEPYQAVVFDWFNPSTFENPFKADSNIDKVYLVMPVGYYDTLPVVAPFIDLAISKGVKRIVLLTAIQGEPGSPTYGVVHSYLATKDIEYAVLRPSWFIENFSSVFYQSIRENNEICSAAGDGKIPWISSADVARAAFDTLTTPESIRKDLLIGGPDLITYDEAAAMLSSVLGRPVKHKRNTPEEQVELYSKFVSSPEFAKVLVDMEVGAARGVEEAYLKEPPSRLYIGRDKLEDYFKASRNIWIK</sequence>
<evidence type="ECO:0008006" key="3">
    <source>
        <dbReference type="Google" id="ProtNLM"/>
    </source>
</evidence>
<protein>
    <recommendedName>
        <fullName evidence="3">Agroclavine dehydrogenase</fullName>
    </recommendedName>
</protein>
<comment type="caution">
    <text evidence="1">The sequence shown here is derived from an EMBL/GenBank/DDBJ whole genome shotgun (WGS) entry which is preliminary data.</text>
</comment>
<gene>
    <name evidence="1" type="ORF">D9613_004937</name>
</gene>
<evidence type="ECO:0000313" key="2">
    <source>
        <dbReference type="Proteomes" id="UP000521872"/>
    </source>
</evidence>
<dbReference type="InterPro" id="IPR036291">
    <property type="entry name" value="NAD(P)-bd_dom_sf"/>
</dbReference>
<dbReference type="Proteomes" id="UP000521872">
    <property type="component" value="Unassembled WGS sequence"/>
</dbReference>
<dbReference type="EMBL" id="JAACJL010000016">
    <property type="protein sequence ID" value="KAF4619792.1"/>
    <property type="molecule type" value="Genomic_DNA"/>
</dbReference>
<dbReference type="PANTHER" id="PTHR43162:SF1">
    <property type="entry name" value="PRESTALK A DIFFERENTIATION PROTEIN A"/>
    <property type="match status" value="1"/>
</dbReference>
<accession>A0A8H4R0T6</accession>
<proteinExistence type="predicted"/>